<evidence type="ECO:0000256" key="17">
    <source>
        <dbReference type="ARBA" id="ARBA00048623"/>
    </source>
</evidence>
<evidence type="ECO:0000256" key="10">
    <source>
        <dbReference type="ARBA" id="ARBA00022692"/>
    </source>
</evidence>
<keyword evidence="8 19" id="KW-0169">Cobalamin biosynthesis</keyword>
<dbReference type="EMBL" id="JAIOIV010000147">
    <property type="protein sequence ID" value="MBZ0158264.1"/>
    <property type="molecule type" value="Genomic_DNA"/>
</dbReference>
<comment type="catalytic activity">
    <reaction evidence="18 19">
        <text>alpha-ribazole 5'-phosphate + adenosylcob(III)inamide-GDP = adenosylcob(III)alamin 5'-phosphate + GMP + H(+)</text>
        <dbReference type="Rhea" id="RHEA:23560"/>
        <dbReference type="ChEBI" id="CHEBI:15378"/>
        <dbReference type="ChEBI" id="CHEBI:57918"/>
        <dbReference type="ChEBI" id="CHEBI:58115"/>
        <dbReference type="ChEBI" id="CHEBI:60487"/>
        <dbReference type="ChEBI" id="CHEBI:60493"/>
        <dbReference type="EC" id="2.7.8.26"/>
    </reaction>
</comment>
<evidence type="ECO:0000256" key="16">
    <source>
        <dbReference type="ARBA" id="ARBA00032853"/>
    </source>
</evidence>
<comment type="caution">
    <text evidence="20">The sequence shown here is derived from an EMBL/GenBank/DDBJ whole genome shotgun (WGS) entry which is preliminary data.</text>
</comment>
<dbReference type="InterPro" id="IPR003805">
    <property type="entry name" value="CobS"/>
</dbReference>
<keyword evidence="7 19" id="KW-1003">Cell membrane</keyword>
<evidence type="ECO:0000256" key="18">
    <source>
        <dbReference type="ARBA" id="ARBA00049504"/>
    </source>
</evidence>
<dbReference type="EC" id="2.7.8.26" evidence="5 19"/>
<dbReference type="AlphaFoldDB" id="A0A953SI61"/>
<keyword evidence="12 19" id="KW-1133">Transmembrane helix</keyword>
<evidence type="ECO:0000256" key="5">
    <source>
        <dbReference type="ARBA" id="ARBA00013200"/>
    </source>
</evidence>
<reference evidence="20" key="1">
    <citation type="journal article" date="2021" name="bioRxiv">
        <title>Unraveling nitrogen, sulfur and carbon metabolic pathways and microbial community transcriptional responses to substrate deprivation and toxicity stresses in a bioreactor mimicking anoxic brackish coastal sediment conditions.</title>
        <authorList>
            <person name="Martins P.D."/>
            <person name="Echeveste M.J."/>
            <person name="Arshad A."/>
            <person name="Kurth J."/>
            <person name="Ouboter H."/>
            <person name="Jetten M.S.M."/>
            <person name="Welte C.U."/>
        </authorList>
    </citation>
    <scope>NUCLEOTIDE SEQUENCE</scope>
    <source>
        <strain evidence="20">MAG_39</strain>
    </source>
</reference>
<organism evidence="20 21">
    <name type="scientific">Candidatus Nitrobium versatile</name>
    <dbReference type="NCBI Taxonomy" id="2884831"/>
    <lineage>
        <taxon>Bacteria</taxon>
        <taxon>Pseudomonadati</taxon>
        <taxon>Nitrospirota</taxon>
        <taxon>Nitrospiria</taxon>
        <taxon>Nitrospirales</taxon>
        <taxon>Nitrospiraceae</taxon>
        <taxon>Candidatus Nitrobium</taxon>
    </lineage>
</organism>
<evidence type="ECO:0000256" key="2">
    <source>
        <dbReference type="ARBA" id="ARBA00004651"/>
    </source>
</evidence>
<feature type="transmembrane region" description="Helical" evidence="19">
    <location>
        <begin position="211"/>
        <end position="235"/>
    </location>
</feature>
<evidence type="ECO:0000256" key="14">
    <source>
        <dbReference type="ARBA" id="ARBA00025228"/>
    </source>
</evidence>
<dbReference type="PANTHER" id="PTHR34148">
    <property type="entry name" value="ADENOSYLCOBINAMIDE-GDP RIBAZOLETRANSFERASE"/>
    <property type="match status" value="1"/>
</dbReference>
<evidence type="ECO:0000256" key="11">
    <source>
        <dbReference type="ARBA" id="ARBA00022842"/>
    </source>
</evidence>
<evidence type="ECO:0000256" key="1">
    <source>
        <dbReference type="ARBA" id="ARBA00001946"/>
    </source>
</evidence>
<dbReference type="PANTHER" id="PTHR34148:SF1">
    <property type="entry name" value="ADENOSYLCOBINAMIDE-GDP RIBAZOLETRANSFERASE"/>
    <property type="match status" value="1"/>
</dbReference>
<evidence type="ECO:0000256" key="19">
    <source>
        <dbReference type="HAMAP-Rule" id="MF_00719"/>
    </source>
</evidence>
<dbReference type="Proteomes" id="UP000705867">
    <property type="component" value="Unassembled WGS sequence"/>
</dbReference>
<evidence type="ECO:0000256" key="3">
    <source>
        <dbReference type="ARBA" id="ARBA00004663"/>
    </source>
</evidence>
<dbReference type="GO" id="GO:0008818">
    <property type="term" value="F:cobalamin 5'-phosphate synthase activity"/>
    <property type="evidence" value="ECO:0007669"/>
    <property type="project" value="UniProtKB-UniRule"/>
</dbReference>
<gene>
    <name evidence="19" type="primary">cobS</name>
    <name evidence="20" type="ORF">K8I29_18875</name>
</gene>
<keyword evidence="13 19" id="KW-0472">Membrane</keyword>
<dbReference type="Pfam" id="PF02654">
    <property type="entry name" value="CobS"/>
    <property type="match status" value="1"/>
</dbReference>
<sequence>MKQMLLAIQFLTIIPVRVKGTLTERELAGATSFFPFAGALQGLLMALTAVAATELFSVEVACGFVILALLLSNGGFDMDGLMDSFDALAVKSTGNPGRDREKRLSVMKDSTVGATGAMALGMALLLKFVLLLHLFRTFSLPTILCILLLLPVLSKWVTVPAMYHGTSARREGLGKIFVENTRVKDIAVSSLFLLLLYLIILKVHLYNEYKMGGITLFCFLFLFGYLLALLTAWFTRMKFGGLTGDNLGALSEISEILFLMVMPLWLQRST</sequence>
<name>A0A953SI61_9BACT</name>
<keyword evidence="9 19" id="KW-0808">Transferase</keyword>
<keyword evidence="11 19" id="KW-0460">Magnesium</keyword>
<evidence type="ECO:0000256" key="9">
    <source>
        <dbReference type="ARBA" id="ARBA00022679"/>
    </source>
</evidence>
<dbReference type="GO" id="GO:0005886">
    <property type="term" value="C:plasma membrane"/>
    <property type="evidence" value="ECO:0007669"/>
    <property type="project" value="UniProtKB-SubCell"/>
</dbReference>
<feature type="transmembrane region" description="Helical" evidence="19">
    <location>
        <begin position="112"/>
        <end position="135"/>
    </location>
</feature>
<comment type="cofactor">
    <cofactor evidence="1 19">
        <name>Mg(2+)</name>
        <dbReference type="ChEBI" id="CHEBI:18420"/>
    </cofactor>
</comment>
<evidence type="ECO:0000256" key="12">
    <source>
        <dbReference type="ARBA" id="ARBA00022989"/>
    </source>
</evidence>
<feature type="transmembrane region" description="Helical" evidence="19">
    <location>
        <begin position="247"/>
        <end position="266"/>
    </location>
</feature>
<feature type="transmembrane region" description="Helical" evidence="19">
    <location>
        <begin position="141"/>
        <end position="165"/>
    </location>
</feature>
<accession>A0A953SI61</accession>
<evidence type="ECO:0000256" key="7">
    <source>
        <dbReference type="ARBA" id="ARBA00022475"/>
    </source>
</evidence>
<comment type="catalytic activity">
    <reaction evidence="17 19">
        <text>alpha-ribazole + adenosylcob(III)inamide-GDP = adenosylcob(III)alamin + GMP + H(+)</text>
        <dbReference type="Rhea" id="RHEA:16049"/>
        <dbReference type="ChEBI" id="CHEBI:10329"/>
        <dbReference type="ChEBI" id="CHEBI:15378"/>
        <dbReference type="ChEBI" id="CHEBI:18408"/>
        <dbReference type="ChEBI" id="CHEBI:58115"/>
        <dbReference type="ChEBI" id="CHEBI:60487"/>
        <dbReference type="EC" id="2.7.8.26"/>
    </reaction>
</comment>
<evidence type="ECO:0000256" key="15">
    <source>
        <dbReference type="ARBA" id="ARBA00032605"/>
    </source>
</evidence>
<dbReference type="GO" id="GO:0009236">
    <property type="term" value="P:cobalamin biosynthetic process"/>
    <property type="evidence" value="ECO:0007669"/>
    <property type="project" value="UniProtKB-UniRule"/>
</dbReference>
<dbReference type="GO" id="GO:0051073">
    <property type="term" value="F:adenosylcobinamide-GDP ribazoletransferase activity"/>
    <property type="evidence" value="ECO:0007669"/>
    <property type="project" value="UniProtKB-UniRule"/>
</dbReference>
<evidence type="ECO:0000256" key="6">
    <source>
        <dbReference type="ARBA" id="ARBA00015850"/>
    </source>
</evidence>
<evidence type="ECO:0000313" key="20">
    <source>
        <dbReference type="EMBL" id="MBZ0158264.1"/>
    </source>
</evidence>
<protein>
    <recommendedName>
        <fullName evidence="6 19">Adenosylcobinamide-GDP ribazoletransferase</fullName>
        <ecNumber evidence="5 19">2.7.8.26</ecNumber>
    </recommendedName>
    <alternativeName>
        <fullName evidence="16 19">Cobalamin synthase</fullName>
    </alternativeName>
    <alternativeName>
        <fullName evidence="15 19">Cobalamin-5'-phosphate synthase</fullName>
    </alternativeName>
</protein>
<feature type="transmembrane region" description="Helical" evidence="19">
    <location>
        <begin position="44"/>
        <end position="71"/>
    </location>
</feature>
<dbReference type="HAMAP" id="MF_00719">
    <property type="entry name" value="CobS"/>
    <property type="match status" value="1"/>
</dbReference>
<reference evidence="20" key="2">
    <citation type="submission" date="2021-08" db="EMBL/GenBank/DDBJ databases">
        <authorList>
            <person name="Dalcin Martins P."/>
        </authorList>
    </citation>
    <scope>NUCLEOTIDE SEQUENCE</scope>
    <source>
        <strain evidence="20">MAG_39</strain>
    </source>
</reference>
<comment type="similarity">
    <text evidence="4 19">Belongs to the CobS family.</text>
</comment>
<proteinExistence type="inferred from homology"/>
<comment type="pathway">
    <text evidence="3 19">Cofactor biosynthesis; adenosylcobalamin biosynthesis; adenosylcobalamin from cob(II)yrinate a,c-diamide: step 7/7.</text>
</comment>
<evidence type="ECO:0000256" key="4">
    <source>
        <dbReference type="ARBA" id="ARBA00010561"/>
    </source>
</evidence>
<feature type="transmembrane region" description="Helical" evidence="19">
    <location>
        <begin position="186"/>
        <end position="205"/>
    </location>
</feature>
<comment type="function">
    <text evidence="14 19">Joins adenosylcobinamide-GDP and alpha-ribazole to generate adenosylcobalamin (Ado-cobalamin). Also synthesizes adenosylcobalamin 5'-phosphate from adenosylcobinamide-GDP and alpha-ribazole 5'-phosphate.</text>
</comment>
<evidence type="ECO:0000256" key="8">
    <source>
        <dbReference type="ARBA" id="ARBA00022573"/>
    </source>
</evidence>
<evidence type="ECO:0000313" key="21">
    <source>
        <dbReference type="Proteomes" id="UP000705867"/>
    </source>
</evidence>
<evidence type="ECO:0000256" key="13">
    <source>
        <dbReference type="ARBA" id="ARBA00023136"/>
    </source>
</evidence>
<comment type="subcellular location">
    <subcellularLocation>
        <location evidence="2 19">Cell membrane</location>
        <topology evidence="2 19">Multi-pass membrane protein</topology>
    </subcellularLocation>
</comment>
<keyword evidence="10 19" id="KW-0812">Transmembrane</keyword>